<dbReference type="Pfam" id="PF08100">
    <property type="entry name" value="Dimerisation"/>
    <property type="match status" value="1"/>
</dbReference>
<dbReference type="GO" id="GO:0008171">
    <property type="term" value="F:O-methyltransferase activity"/>
    <property type="evidence" value="ECO:0007669"/>
    <property type="project" value="InterPro"/>
</dbReference>
<dbReference type="EMBL" id="JAACJO010000001">
    <property type="protein sequence ID" value="KAF5363485.1"/>
    <property type="molecule type" value="Genomic_DNA"/>
</dbReference>
<evidence type="ECO:0008006" key="8">
    <source>
        <dbReference type="Google" id="ProtNLM"/>
    </source>
</evidence>
<comment type="caution">
    <text evidence="6">The sequence shown here is derived from an EMBL/GenBank/DDBJ whole genome shotgun (WGS) entry which is preliminary data.</text>
</comment>
<organism evidence="6 7">
    <name type="scientific">Leucocoprinus leucothites</name>
    <dbReference type="NCBI Taxonomy" id="201217"/>
    <lineage>
        <taxon>Eukaryota</taxon>
        <taxon>Fungi</taxon>
        <taxon>Dikarya</taxon>
        <taxon>Basidiomycota</taxon>
        <taxon>Agaricomycotina</taxon>
        <taxon>Agaricomycetes</taxon>
        <taxon>Agaricomycetidae</taxon>
        <taxon>Agaricales</taxon>
        <taxon>Agaricineae</taxon>
        <taxon>Agaricaceae</taxon>
        <taxon>Leucocoprinus</taxon>
    </lineage>
</organism>
<gene>
    <name evidence="6" type="ORF">D9756_001037</name>
</gene>
<dbReference type="Gene3D" id="3.40.50.150">
    <property type="entry name" value="Vaccinia Virus protein VP39"/>
    <property type="match status" value="1"/>
</dbReference>
<evidence type="ECO:0000313" key="6">
    <source>
        <dbReference type="EMBL" id="KAF5363485.1"/>
    </source>
</evidence>
<evidence type="ECO:0000256" key="1">
    <source>
        <dbReference type="ARBA" id="ARBA00022603"/>
    </source>
</evidence>
<evidence type="ECO:0000259" key="4">
    <source>
        <dbReference type="Pfam" id="PF00891"/>
    </source>
</evidence>
<keyword evidence="2" id="KW-0808">Transferase</keyword>
<dbReference type="InterPro" id="IPR029063">
    <property type="entry name" value="SAM-dependent_MTases_sf"/>
</dbReference>
<dbReference type="InterPro" id="IPR036390">
    <property type="entry name" value="WH_DNA-bd_sf"/>
</dbReference>
<dbReference type="AlphaFoldDB" id="A0A8H5LMW5"/>
<dbReference type="SUPFAM" id="SSF53335">
    <property type="entry name" value="S-adenosyl-L-methionine-dependent methyltransferases"/>
    <property type="match status" value="1"/>
</dbReference>
<evidence type="ECO:0000256" key="3">
    <source>
        <dbReference type="ARBA" id="ARBA00022691"/>
    </source>
</evidence>
<keyword evidence="3" id="KW-0949">S-adenosyl-L-methionine</keyword>
<reference evidence="6 7" key="1">
    <citation type="journal article" date="2020" name="ISME J.">
        <title>Uncovering the hidden diversity of litter-decomposition mechanisms in mushroom-forming fungi.</title>
        <authorList>
            <person name="Floudas D."/>
            <person name="Bentzer J."/>
            <person name="Ahren D."/>
            <person name="Johansson T."/>
            <person name="Persson P."/>
            <person name="Tunlid A."/>
        </authorList>
    </citation>
    <scope>NUCLEOTIDE SEQUENCE [LARGE SCALE GENOMIC DNA]</scope>
    <source>
        <strain evidence="6 7">CBS 146.42</strain>
    </source>
</reference>
<evidence type="ECO:0000313" key="7">
    <source>
        <dbReference type="Proteomes" id="UP000559027"/>
    </source>
</evidence>
<dbReference type="Gene3D" id="1.10.10.10">
    <property type="entry name" value="Winged helix-like DNA-binding domain superfamily/Winged helix DNA-binding domain"/>
    <property type="match status" value="1"/>
</dbReference>
<evidence type="ECO:0000256" key="2">
    <source>
        <dbReference type="ARBA" id="ARBA00022679"/>
    </source>
</evidence>
<dbReference type="InterPro" id="IPR036388">
    <property type="entry name" value="WH-like_DNA-bd_sf"/>
</dbReference>
<accession>A0A8H5LMW5</accession>
<name>A0A8H5LMW5_9AGAR</name>
<dbReference type="Pfam" id="PF00891">
    <property type="entry name" value="Methyltransf_2"/>
    <property type="match status" value="1"/>
</dbReference>
<dbReference type="InterPro" id="IPR016461">
    <property type="entry name" value="COMT-like"/>
</dbReference>
<dbReference type="PROSITE" id="PS51683">
    <property type="entry name" value="SAM_OMT_II"/>
    <property type="match status" value="1"/>
</dbReference>
<dbReference type="InterPro" id="IPR001077">
    <property type="entry name" value="COMT_C"/>
</dbReference>
<dbReference type="GO" id="GO:0046983">
    <property type="term" value="F:protein dimerization activity"/>
    <property type="evidence" value="ECO:0007669"/>
    <property type="project" value="InterPro"/>
</dbReference>
<proteinExistence type="predicted"/>
<evidence type="ECO:0000259" key="5">
    <source>
        <dbReference type="Pfam" id="PF08100"/>
    </source>
</evidence>
<dbReference type="PANTHER" id="PTHR43712">
    <property type="entry name" value="PUTATIVE (AFU_ORTHOLOGUE AFUA_4G14580)-RELATED"/>
    <property type="match status" value="1"/>
</dbReference>
<dbReference type="Proteomes" id="UP000559027">
    <property type="component" value="Unassembled WGS sequence"/>
</dbReference>
<keyword evidence="1" id="KW-0489">Methyltransferase</keyword>
<dbReference type="PANTHER" id="PTHR43712:SF2">
    <property type="entry name" value="O-METHYLTRANSFERASE CICE"/>
    <property type="match status" value="1"/>
</dbReference>
<protein>
    <recommendedName>
        <fullName evidence="8">O-methyltransferase domain-containing protein</fullName>
    </recommendedName>
</protein>
<sequence>MQLNELRQLRGTLLRALDDLETLAERNIPSGSWPSLDSPVNVNHEEPHNDPEAQKLSNLIIAAAYQLICLVRDPFATLIDAAGGAVLTAALNTANELNVAEILRESGDEGAHVTDIAKLCRADSDKLGRCLRMLATHHIFREVRPNIFANNRISSLLDTGTPHEMLQHDQLSKFTASTSTCDVSGYVGHFADDVRRASIYHLEDCRTSSDPSAHARTSFQKAYNTSDNLFTWMSDPAHIYEFSRHNACIRATMKWASPESLLQGFDWTSLPEGSVVVDVGGGTGRPMLVLSNAFPHLRIIIQDREPVVRKGIEYLQENYKEALTEGRVSFDVHDFFEPQPIHNAKVYFVRLVVHDWDDDHAIQIIKHLRKAASLDSRLLIADYITPFASRNESPQFHNTIKIISPTSEIPPAPLLSNLGKASANTYLTDLTASSFQFSSIRMCLILSIDAAASER</sequence>
<dbReference type="InterPro" id="IPR012967">
    <property type="entry name" value="COMT_dimerisation"/>
</dbReference>
<keyword evidence="7" id="KW-1185">Reference proteome</keyword>
<feature type="domain" description="O-methyltransferase dimerisation" evidence="5">
    <location>
        <begin position="81"/>
        <end position="157"/>
    </location>
</feature>
<dbReference type="OrthoDB" id="2410195at2759"/>
<dbReference type="SUPFAM" id="SSF46785">
    <property type="entry name" value="Winged helix' DNA-binding domain"/>
    <property type="match status" value="1"/>
</dbReference>
<feature type="domain" description="O-methyltransferase C-terminal" evidence="4">
    <location>
        <begin position="219"/>
        <end position="391"/>
    </location>
</feature>
<dbReference type="GO" id="GO:0032259">
    <property type="term" value="P:methylation"/>
    <property type="evidence" value="ECO:0007669"/>
    <property type="project" value="UniProtKB-KW"/>
</dbReference>